<evidence type="ECO:0000313" key="2">
    <source>
        <dbReference type="Proteomes" id="UP000637819"/>
    </source>
</evidence>
<dbReference type="RefSeq" id="WP_204747049.1">
    <property type="nucleotide sequence ID" value="NZ_CP069188.1"/>
</dbReference>
<keyword evidence="2" id="KW-1185">Reference proteome</keyword>
<dbReference type="GeneID" id="62876412"/>
<accession>A0A8T8DYD9</accession>
<proteinExistence type="predicted"/>
<dbReference type="Proteomes" id="UP000637819">
    <property type="component" value="Chromosome"/>
</dbReference>
<organism evidence="1 2">
    <name type="scientific">Haloterrigena salifodinae</name>
    <dbReference type="NCBI Taxonomy" id="2675099"/>
    <lineage>
        <taxon>Archaea</taxon>
        <taxon>Methanobacteriati</taxon>
        <taxon>Methanobacteriota</taxon>
        <taxon>Stenosarchaea group</taxon>
        <taxon>Halobacteria</taxon>
        <taxon>Halobacteriales</taxon>
        <taxon>Natrialbaceae</taxon>
        <taxon>Haloterrigena</taxon>
    </lineage>
</organism>
<gene>
    <name evidence="1" type="ORF">JMJ58_14770</name>
</gene>
<reference evidence="1 2" key="1">
    <citation type="submission" date="2021-01" db="EMBL/GenBank/DDBJ databases">
        <title>Genome Sequence and Methylation Pattern of Haloterrigena salifodinae BOL5-1, An Extremely Halophilic Archaeon from a Bolivian Salt Mine.</title>
        <authorList>
            <person name="DasSarma P."/>
            <person name="Anton B.P."/>
            <person name="DasSarma S.L."/>
            <person name="von Ehrenheim H.A.L."/>
            <person name="Martinez F.L."/>
            <person name="Guzman D."/>
            <person name="Roberts R.J."/>
            <person name="DasSarma S."/>
        </authorList>
    </citation>
    <scope>NUCLEOTIDE SEQUENCE [LARGE SCALE GENOMIC DNA]</scope>
    <source>
        <strain evidence="1 2">BOL5-1</strain>
    </source>
</reference>
<protein>
    <submittedName>
        <fullName evidence="1">Uncharacterized protein</fullName>
    </submittedName>
</protein>
<sequence>MSVFEDTHELWQNALEHDDVETVEGSASIEALLEARDRFEKLGNERHDGCLVITHEMAREIPRGWIEIEHDTVPDDHEEFRPFEEMVAVTERVESREAFICRSNAVRLDMTIAEPTGIVAIDFKRGDTPDVE</sequence>
<evidence type="ECO:0000313" key="1">
    <source>
        <dbReference type="EMBL" id="QRV14196.1"/>
    </source>
</evidence>
<name>A0A8T8DYD9_9EURY</name>
<dbReference type="EMBL" id="CP069188">
    <property type="protein sequence ID" value="QRV14196.1"/>
    <property type="molecule type" value="Genomic_DNA"/>
</dbReference>
<dbReference type="AlphaFoldDB" id="A0A8T8DYD9"/>
<dbReference type="KEGG" id="hsal:JMJ58_14770"/>
<dbReference type="OrthoDB" id="203188at2157"/>